<evidence type="ECO:0000256" key="5">
    <source>
        <dbReference type="SAM" id="MobiDB-lite"/>
    </source>
</evidence>
<dbReference type="AlphaFoldDB" id="A0A830HHL2"/>
<keyword evidence="3" id="KW-0378">Hydrolase</keyword>
<dbReference type="InterPro" id="IPR033120">
    <property type="entry name" value="HOTDOG_ACOT"/>
</dbReference>
<evidence type="ECO:0000256" key="4">
    <source>
        <dbReference type="ARBA" id="ARBA00022946"/>
    </source>
</evidence>
<sequence length="506" mass="54740">MPSENARPRTSQQRPSGLLRYAGGVAPTTNATNENNDVKTASDNLRRQLASGTAAQQEVPLMSSSQASAAQSAPVPHVPLPVPADVVQTTSAEDVSAAIGFTWHTVFQVGPRHAPDGLVVTQAAGRRGAEAGMSPRSPYDSWVRVLVPLSTNLSFRLAFQDIEKSARVGRILELADGLAADAGYRHCQGGYVHSEDPNQLSVATASIDSLNLAGAGGDFVASKDLLLTAYVTRVGKTSMEVVCDVEQPDTGIVAHMYFTMVSLGRGGRPIKSPPVQAPSDIADGAALRATRRAESRQTAFESATRKSPPINTLQDAHSLWRRLRRRRPAGADGLLHAPIMQGERAMASSRLETTQFVWPNEMNVHGTLFGGSLARTAVEVAYMTTAQYLGSTAWARLEAVDDVFFLQPVPAGALVQYRGVIIFTDGPDMVVRVEVGMVRHGVHPATWEACCAFYTHFEWSPVVPRVVPQDYGELLLYLEGLRRYHAHRITKTYQASKSTMITDSKL</sequence>
<evidence type="ECO:0000313" key="7">
    <source>
        <dbReference type="EMBL" id="GHP06053.1"/>
    </source>
</evidence>
<dbReference type="GO" id="GO:0047617">
    <property type="term" value="F:fatty acyl-CoA hydrolase activity"/>
    <property type="evidence" value="ECO:0007669"/>
    <property type="project" value="TreeGrafter"/>
</dbReference>
<feature type="region of interest" description="Disordered" evidence="5">
    <location>
        <begin position="50"/>
        <end position="76"/>
    </location>
</feature>
<dbReference type="EMBL" id="BNJQ01000011">
    <property type="protein sequence ID" value="GHP06053.1"/>
    <property type="molecule type" value="Genomic_DNA"/>
</dbReference>
<dbReference type="Proteomes" id="UP000660262">
    <property type="component" value="Unassembled WGS sequence"/>
</dbReference>
<feature type="compositionally biased region" description="Polar residues" evidence="5">
    <location>
        <begin position="27"/>
        <end position="38"/>
    </location>
</feature>
<keyword evidence="8" id="KW-1185">Reference proteome</keyword>
<dbReference type="CDD" id="cd03442">
    <property type="entry name" value="BFIT_BACH"/>
    <property type="match status" value="1"/>
</dbReference>
<evidence type="ECO:0000256" key="2">
    <source>
        <dbReference type="ARBA" id="ARBA00022737"/>
    </source>
</evidence>
<proteinExistence type="inferred from homology"/>
<feature type="region of interest" description="Disordered" evidence="5">
    <location>
        <begin position="1"/>
        <end position="38"/>
    </location>
</feature>
<evidence type="ECO:0000256" key="3">
    <source>
        <dbReference type="ARBA" id="ARBA00022801"/>
    </source>
</evidence>
<keyword evidence="4" id="KW-0809">Transit peptide</keyword>
<dbReference type="PANTHER" id="PTHR12655:SF0">
    <property type="entry name" value="ACYL-COENZYME A THIOESTERASE 9, MITOCHONDRIAL"/>
    <property type="match status" value="1"/>
</dbReference>
<evidence type="ECO:0000256" key="1">
    <source>
        <dbReference type="ARBA" id="ARBA00010458"/>
    </source>
</evidence>
<comment type="similarity">
    <text evidence="1">Belongs to the acyl coenzyme A hydrolase family.</text>
</comment>
<organism evidence="7 8">
    <name type="scientific">Pycnococcus provasolii</name>
    <dbReference type="NCBI Taxonomy" id="41880"/>
    <lineage>
        <taxon>Eukaryota</taxon>
        <taxon>Viridiplantae</taxon>
        <taxon>Chlorophyta</taxon>
        <taxon>Pseudoscourfieldiophyceae</taxon>
        <taxon>Pseudoscourfieldiales</taxon>
        <taxon>Pycnococcaceae</taxon>
        <taxon>Pycnococcus</taxon>
    </lineage>
</organism>
<name>A0A830HHL2_9CHLO</name>
<feature type="domain" description="HotDog ACOT-type" evidence="6">
    <location>
        <begin position="135"/>
        <end position="266"/>
    </location>
</feature>
<feature type="compositionally biased region" description="Low complexity" evidence="5">
    <location>
        <begin position="63"/>
        <end position="75"/>
    </location>
</feature>
<reference evidence="7" key="1">
    <citation type="submission" date="2020-10" db="EMBL/GenBank/DDBJ databases">
        <title>Unveiling of a novel bifunctional photoreceptor, Dualchrome1, isolated from a cosmopolitan green alga.</title>
        <authorList>
            <person name="Suzuki S."/>
            <person name="Kawachi M."/>
        </authorList>
    </citation>
    <scope>NUCLEOTIDE SEQUENCE</scope>
    <source>
        <strain evidence="7">NIES 2893</strain>
    </source>
</reference>
<feature type="domain" description="HotDog ACOT-type" evidence="6">
    <location>
        <begin position="347"/>
        <end position="465"/>
    </location>
</feature>
<gene>
    <name evidence="7" type="ORF">PPROV_000480000</name>
</gene>
<dbReference type="PANTHER" id="PTHR12655">
    <property type="entry name" value="ACYL-COA THIOESTERASE"/>
    <property type="match status" value="1"/>
</dbReference>
<dbReference type="PROSITE" id="PS51770">
    <property type="entry name" value="HOTDOG_ACOT"/>
    <property type="match status" value="2"/>
</dbReference>
<comment type="caution">
    <text evidence="7">The sequence shown here is derived from an EMBL/GenBank/DDBJ whole genome shotgun (WGS) entry which is preliminary data.</text>
</comment>
<dbReference type="SUPFAM" id="SSF54637">
    <property type="entry name" value="Thioesterase/thiol ester dehydrase-isomerase"/>
    <property type="match status" value="2"/>
</dbReference>
<protein>
    <submittedName>
        <fullName evidence="7">Acyl-coenzyme A thioesterase 9, mitochondrial</fullName>
    </submittedName>
</protein>
<dbReference type="Gene3D" id="3.10.129.10">
    <property type="entry name" value="Hotdog Thioesterase"/>
    <property type="match status" value="2"/>
</dbReference>
<dbReference type="GO" id="GO:0006637">
    <property type="term" value="P:acyl-CoA metabolic process"/>
    <property type="evidence" value="ECO:0007669"/>
    <property type="project" value="TreeGrafter"/>
</dbReference>
<dbReference type="InterPro" id="IPR029069">
    <property type="entry name" value="HotDog_dom_sf"/>
</dbReference>
<dbReference type="OrthoDB" id="331699at2759"/>
<evidence type="ECO:0000259" key="6">
    <source>
        <dbReference type="PROSITE" id="PS51770"/>
    </source>
</evidence>
<keyword evidence="2" id="KW-0677">Repeat</keyword>
<evidence type="ECO:0000313" key="8">
    <source>
        <dbReference type="Proteomes" id="UP000660262"/>
    </source>
</evidence>
<accession>A0A830HHL2</accession>